<dbReference type="Proteomes" id="UP000181992">
    <property type="component" value="Unassembled WGS sequence"/>
</dbReference>
<comment type="caution">
    <text evidence="1">The sequence shown here is derived from an EMBL/GenBank/DDBJ whole genome shotgun (WGS) entry which is preliminary data.</text>
</comment>
<dbReference type="NCBIfam" id="TIGR02384">
    <property type="entry name" value="RelB_DinJ"/>
    <property type="match status" value="1"/>
</dbReference>
<protein>
    <submittedName>
        <fullName evidence="1">Uncharacterized protein</fullName>
    </submittedName>
</protein>
<dbReference type="Pfam" id="PF04221">
    <property type="entry name" value="RelB"/>
    <property type="match status" value="1"/>
</dbReference>
<dbReference type="InterPro" id="IPR013321">
    <property type="entry name" value="Arc_rbn_hlx_hlx"/>
</dbReference>
<proteinExistence type="predicted"/>
<reference evidence="1 2" key="1">
    <citation type="journal article" date="2016" name="Environ. Microbiol.">
        <title>Genomic resolution of a cold subsurface aquifer community provides metabolic insights for novel microbes adapted to high CO concentrations.</title>
        <authorList>
            <person name="Probst A.J."/>
            <person name="Castelle C.J."/>
            <person name="Singh A."/>
            <person name="Brown C.T."/>
            <person name="Anantharaman K."/>
            <person name="Sharon I."/>
            <person name="Hug L.A."/>
            <person name="Burstein D."/>
            <person name="Emerson J.B."/>
            <person name="Thomas B.C."/>
            <person name="Banfield J.F."/>
        </authorList>
    </citation>
    <scope>NUCLEOTIDE SEQUENCE [LARGE SCALE GENOMIC DNA]</scope>
    <source>
        <strain evidence="1">CG1_02_43_90</strain>
    </source>
</reference>
<evidence type="ECO:0000313" key="2">
    <source>
        <dbReference type="Proteomes" id="UP000181992"/>
    </source>
</evidence>
<dbReference type="Gene3D" id="1.10.1220.10">
    <property type="entry name" value="Met repressor-like"/>
    <property type="match status" value="1"/>
</dbReference>
<name>A0A1J4V9I5_9BACT</name>
<sequence>MNTTLQILLDQKMKSEASKIFKSIGITLSSGLKLYLAYVVNTARIPFDISATDNISESKKKKVK</sequence>
<dbReference type="EMBL" id="MNVN01000010">
    <property type="protein sequence ID" value="OIO30935.1"/>
    <property type="molecule type" value="Genomic_DNA"/>
</dbReference>
<gene>
    <name evidence="1" type="ORF">AUJ77_01180</name>
</gene>
<dbReference type="InterPro" id="IPR007337">
    <property type="entry name" value="RelB/DinJ"/>
</dbReference>
<dbReference type="STRING" id="1805281.AUJ77_01180"/>
<evidence type="ECO:0000313" key="1">
    <source>
        <dbReference type="EMBL" id="OIO30935.1"/>
    </source>
</evidence>
<dbReference type="GO" id="GO:0006355">
    <property type="term" value="P:regulation of DNA-templated transcription"/>
    <property type="evidence" value="ECO:0007669"/>
    <property type="project" value="InterPro"/>
</dbReference>
<organism evidence="1 2">
    <name type="scientific">Candidatus Nomurabacteria bacterium CG1_02_43_90</name>
    <dbReference type="NCBI Taxonomy" id="1805281"/>
    <lineage>
        <taxon>Bacteria</taxon>
        <taxon>Candidatus Nomuraibacteriota</taxon>
    </lineage>
</organism>
<dbReference type="AlphaFoldDB" id="A0A1J4V9I5"/>
<accession>A0A1J4V9I5</accession>